<dbReference type="Proteomes" id="UP000015102">
    <property type="component" value="Unassembled WGS sequence"/>
</dbReference>
<dbReference type="Pfam" id="PF06775">
    <property type="entry name" value="Seipin"/>
    <property type="match status" value="1"/>
</dbReference>
<reference evidence="8" key="2">
    <citation type="submission" date="2015-06" db="UniProtKB">
        <authorList>
            <consortium name="EnsemblMetazoa"/>
        </authorList>
    </citation>
    <scope>IDENTIFICATION</scope>
</reference>
<sequence length="154" mass="17765">MIYMPAITHMRPVNMQFKACMETGGQCSFPQAHVTLNEKQRLLMQGQEYKVGIKIDMPESPNNQDLGMFMVCSELKDADNLVRAHTCRSAMLEYKSPSIRTIQKLMTLPMILMGFLEENQSIAVEVFPKYVEDVNHPITDVYVEIQSHKIEFYK</sequence>
<name>T1GEG5_MEGSC</name>
<dbReference type="STRING" id="36166.T1GEG5"/>
<evidence type="ECO:0000256" key="2">
    <source>
        <dbReference type="ARBA" id="ARBA00022064"/>
    </source>
</evidence>
<proteinExistence type="predicted"/>
<dbReference type="CDD" id="cd23995">
    <property type="entry name" value="Seipin_BSCL2_like"/>
    <property type="match status" value="1"/>
</dbReference>
<keyword evidence="4" id="KW-0256">Endoplasmic reticulum</keyword>
<dbReference type="EMBL" id="CAQQ02155876">
    <property type="status" value="NOT_ANNOTATED_CDS"/>
    <property type="molecule type" value="Genomic_DNA"/>
</dbReference>
<evidence type="ECO:0000256" key="5">
    <source>
        <dbReference type="ARBA" id="ARBA00022989"/>
    </source>
</evidence>
<dbReference type="EnsemblMetazoa" id="MESCA001727-RA">
    <property type="protein sequence ID" value="MESCA001727-PA"/>
    <property type="gene ID" value="MESCA001727"/>
</dbReference>
<evidence type="ECO:0000256" key="7">
    <source>
        <dbReference type="ARBA" id="ARBA00023136"/>
    </source>
</evidence>
<evidence type="ECO:0000256" key="4">
    <source>
        <dbReference type="ARBA" id="ARBA00022824"/>
    </source>
</evidence>
<evidence type="ECO:0000256" key="6">
    <source>
        <dbReference type="ARBA" id="ARBA00023098"/>
    </source>
</evidence>
<keyword evidence="5" id="KW-1133">Transmembrane helix</keyword>
<evidence type="ECO:0000313" key="8">
    <source>
        <dbReference type="EnsemblMetazoa" id="MESCA001727-PA"/>
    </source>
</evidence>
<dbReference type="GO" id="GO:0006629">
    <property type="term" value="P:lipid metabolic process"/>
    <property type="evidence" value="ECO:0007669"/>
    <property type="project" value="UniProtKB-KW"/>
</dbReference>
<keyword evidence="7" id="KW-0472">Membrane</keyword>
<accession>T1GEG5</accession>
<protein>
    <recommendedName>
        <fullName evidence="2">Seipin</fullName>
    </recommendedName>
</protein>
<evidence type="ECO:0000256" key="1">
    <source>
        <dbReference type="ARBA" id="ARBA00004477"/>
    </source>
</evidence>
<keyword evidence="9" id="KW-1185">Reference proteome</keyword>
<dbReference type="GO" id="GO:0005789">
    <property type="term" value="C:endoplasmic reticulum membrane"/>
    <property type="evidence" value="ECO:0007669"/>
    <property type="project" value="UniProtKB-SubCell"/>
</dbReference>
<dbReference type="HOGENOM" id="CLU_049458_1_0_1"/>
<organism evidence="8 9">
    <name type="scientific">Megaselia scalaris</name>
    <name type="common">Humpbacked fly</name>
    <name type="synonym">Phora scalaris</name>
    <dbReference type="NCBI Taxonomy" id="36166"/>
    <lineage>
        <taxon>Eukaryota</taxon>
        <taxon>Metazoa</taxon>
        <taxon>Ecdysozoa</taxon>
        <taxon>Arthropoda</taxon>
        <taxon>Hexapoda</taxon>
        <taxon>Insecta</taxon>
        <taxon>Pterygota</taxon>
        <taxon>Neoptera</taxon>
        <taxon>Endopterygota</taxon>
        <taxon>Diptera</taxon>
        <taxon>Brachycera</taxon>
        <taxon>Muscomorpha</taxon>
        <taxon>Platypezoidea</taxon>
        <taxon>Phoridae</taxon>
        <taxon>Megaseliini</taxon>
        <taxon>Megaselia</taxon>
    </lineage>
</organism>
<dbReference type="OMA" id="PAITHMR"/>
<dbReference type="GO" id="GO:0140042">
    <property type="term" value="P:lipid droplet formation"/>
    <property type="evidence" value="ECO:0007669"/>
    <property type="project" value="UniProtKB-ARBA"/>
</dbReference>
<keyword evidence="3" id="KW-0812">Transmembrane</keyword>
<keyword evidence="6" id="KW-0443">Lipid metabolism</keyword>
<reference evidence="9" key="1">
    <citation type="submission" date="2013-02" db="EMBL/GenBank/DDBJ databases">
        <authorList>
            <person name="Hughes D."/>
        </authorList>
    </citation>
    <scope>NUCLEOTIDE SEQUENCE</scope>
    <source>
        <strain>Durham</strain>
        <strain evidence="9">NC isolate 2 -- Noor lab</strain>
    </source>
</reference>
<dbReference type="InterPro" id="IPR009617">
    <property type="entry name" value="Seipin"/>
</dbReference>
<comment type="subcellular location">
    <subcellularLocation>
        <location evidence="1">Endoplasmic reticulum membrane</location>
        <topology evidence="1">Multi-pass membrane protein</topology>
    </subcellularLocation>
</comment>
<dbReference type="PANTHER" id="PTHR21212">
    <property type="entry name" value="BERNARDINELLI-SEIP CONGENITAL LIPODYSTROPHY 2 HOMOLOG BSCL2 PROTEIN"/>
    <property type="match status" value="1"/>
</dbReference>
<dbReference type="PANTHER" id="PTHR21212:SF0">
    <property type="entry name" value="SEIPIN"/>
    <property type="match status" value="1"/>
</dbReference>
<dbReference type="AlphaFoldDB" id="T1GEG5"/>
<evidence type="ECO:0000313" key="9">
    <source>
        <dbReference type="Proteomes" id="UP000015102"/>
    </source>
</evidence>
<evidence type="ECO:0000256" key="3">
    <source>
        <dbReference type="ARBA" id="ARBA00022692"/>
    </source>
</evidence>